<dbReference type="InterPro" id="IPR004563">
    <property type="entry name" value="Apolipo_AcylTrfase"/>
</dbReference>
<dbReference type="NCBIfam" id="TIGR00546">
    <property type="entry name" value="lnt"/>
    <property type="match status" value="1"/>
</dbReference>
<evidence type="ECO:0000256" key="1">
    <source>
        <dbReference type="ARBA" id="ARBA00004651"/>
    </source>
</evidence>
<keyword evidence="6 9" id="KW-1133">Transmembrane helix</keyword>
<organism evidence="11 13">
    <name type="scientific">Aliivibrio fischeri</name>
    <name type="common">Vibrio fischeri</name>
    <dbReference type="NCBI Taxonomy" id="668"/>
    <lineage>
        <taxon>Bacteria</taxon>
        <taxon>Pseudomonadati</taxon>
        <taxon>Pseudomonadota</taxon>
        <taxon>Gammaproteobacteria</taxon>
        <taxon>Vibrionales</taxon>
        <taxon>Vibrionaceae</taxon>
        <taxon>Aliivibrio</taxon>
    </lineage>
</organism>
<feature type="domain" description="CN hydrolase" evidence="10">
    <location>
        <begin position="224"/>
        <end position="470"/>
    </location>
</feature>
<comment type="subcellular location">
    <subcellularLocation>
        <location evidence="1 9">Cell membrane</location>
        <topology evidence="1 9">Multi-pass membrane protein</topology>
    </subcellularLocation>
</comment>
<keyword evidence="11" id="KW-0449">Lipoprotein</keyword>
<evidence type="ECO:0000259" key="10">
    <source>
        <dbReference type="PROSITE" id="PS50263"/>
    </source>
</evidence>
<evidence type="ECO:0000256" key="5">
    <source>
        <dbReference type="ARBA" id="ARBA00022692"/>
    </source>
</evidence>
<evidence type="ECO:0000256" key="6">
    <source>
        <dbReference type="ARBA" id="ARBA00022989"/>
    </source>
</evidence>
<dbReference type="EC" id="2.3.1.269" evidence="9"/>
<dbReference type="PANTHER" id="PTHR38686">
    <property type="entry name" value="APOLIPOPROTEIN N-ACYLTRANSFERASE"/>
    <property type="match status" value="1"/>
</dbReference>
<dbReference type="UniPathway" id="UPA00666"/>
<reference evidence="12 14" key="2">
    <citation type="submission" date="2019-11" db="EMBL/GenBank/DDBJ databases">
        <title>Using colonization assays and comparative genomics to discover symbiosis behaviors and factors in Vibrio fischeri.</title>
        <authorList>
            <person name="Bongrand C."/>
            <person name="Moriano-Gutierrez S."/>
            <person name="Arevalo P."/>
            <person name="Mcfall-Ngai M."/>
            <person name="Visick K."/>
            <person name="Polz M.F."/>
            <person name="Ruby E.G."/>
        </authorList>
    </citation>
    <scope>NUCLEOTIDE SEQUENCE [LARGE SCALE GENOMIC DNA]</scope>
    <source>
        <strain evidence="12">Emors.4.1</strain>
        <strain evidence="14">emors.4.1</strain>
    </source>
</reference>
<dbReference type="GO" id="GO:0005886">
    <property type="term" value="C:plasma membrane"/>
    <property type="evidence" value="ECO:0007669"/>
    <property type="project" value="UniProtKB-SubCell"/>
</dbReference>
<gene>
    <name evidence="9 11" type="primary">lnt</name>
    <name evidence="11" type="ORF">AFI02nite_20990</name>
    <name evidence="12" type="ORF">GNP88_11140</name>
</gene>
<dbReference type="Proteomes" id="UP000321787">
    <property type="component" value="Unassembled WGS sequence"/>
</dbReference>
<feature type="transmembrane region" description="Helical" evidence="9">
    <location>
        <begin position="479"/>
        <end position="497"/>
    </location>
</feature>
<name>A0A510UHI3_ALIFS</name>
<dbReference type="GO" id="GO:0042158">
    <property type="term" value="P:lipoprotein biosynthetic process"/>
    <property type="evidence" value="ECO:0007669"/>
    <property type="project" value="UniProtKB-UniRule"/>
</dbReference>
<evidence type="ECO:0000256" key="3">
    <source>
        <dbReference type="ARBA" id="ARBA00022475"/>
    </source>
</evidence>
<sequence length="504" mass="56423">MPLLSHYFIRLLVALLSGASATLAFAPYSLWPFAFIAPLILLLLMHKQTTKKATWLGFVWGLGYFGAGVSWVHVSIDNFGGMPVAASLFLMIGLISYLSLYPMLFAFLLQRFFSNHNITKYLLAAPALWIITDWLRGWVFTGFPWLWLGYSQIDSPLSAWGPILGVEGITVMILLSVGTMAYSFIDKKWGLLLIPAVIFATSFAIKPFDWVTPQPDKATKVALIQGNINQAIKWLPSERWPTIMKYMDLTRKNWDADVIVWPEAAIPALEIEIPSFLRNLDSAASMNNSTVITGIVGQSPTGNFYNNIISLGVNGTNGYDYGQQPRYSKHHLLPFGEFVPFENLLRPIAPIFNLPMSSFSRGDYIQPNMEASGSHLAPALCYEIVYGEQVRENITPQTDYILTLSNDAWFGTSIGPLQHMEMAQMRALEIGKPVIRSTNNGVTAITDHKGHITKQIPQFTTAVLRGEVIPTTGTTPYRYWGSIPLYLLVGLFLLVAWRKRKDNM</sequence>
<feature type="transmembrane region" description="Helical" evidence="9">
    <location>
        <begin position="30"/>
        <end position="46"/>
    </location>
</feature>
<dbReference type="InterPro" id="IPR045378">
    <property type="entry name" value="LNT_N"/>
</dbReference>
<evidence type="ECO:0000256" key="9">
    <source>
        <dbReference type="HAMAP-Rule" id="MF_01148"/>
    </source>
</evidence>
<keyword evidence="8 9" id="KW-0012">Acyltransferase</keyword>
<reference evidence="11 13" key="1">
    <citation type="submission" date="2019-07" db="EMBL/GenBank/DDBJ databases">
        <title>Whole genome shotgun sequence of Aliivibrio fischeri NBRC 101058.</title>
        <authorList>
            <person name="Hosoyama A."/>
            <person name="Uohara A."/>
            <person name="Ohji S."/>
            <person name="Ichikawa N."/>
        </authorList>
    </citation>
    <scope>NUCLEOTIDE SEQUENCE [LARGE SCALE GENOMIC DNA]</scope>
    <source>
        <strain evidence="11 13">NBRC 101058</strain>
    </source>
</reference>
<comment type="pathway">
    <text evidence="9">Protein modification; lipoprotein biosynthesis (N-acyl transfer).</text>
</comment>
<feature type="transmembrane region" description="Helical" evidence="9">
    <location>
        <begin position="84"/>
        <end position="109"/>
    </location>
</feature>
<keyword evidence="3 9" id="KW-1003">Cell membrane</keyword>
<evidence type="ECO:0000256" key="8">
    <source>
        <dbReference type="ARBA" id="ARBA00023315"/>
    </source>
</evidence>
<dbReference type="PANTHER" id="PTHR38686:SF1">
    <property type="entry name" value="APOLIPOPROTEIN N-ACYLTRANSFERASE"/>
    <property type="match status" value="1"/>
</dbReference>
<evidence type="ECO:0000313" key="13">
    <source>
        <dbReference type="Proteomes" id="UP000321787"/>
    </source>
</evidence>
<comment type="function">
    <text evidence="9">Catalyzes the phospholipid dependent N-acylation of the N-terminal cysteine of apolipoprotein, the last step in lipoprotein maturation.</text>
</comment>
<comment type="catalytic activity">
    <reaction evidence="9">
        <text>N-terminal S-1,2-diacyl-sn-glyceryl-L-cysteinyl-[lipoprotein] + a glycerophospholipid = N-acyl-S-1,2-diacyl-sn-glyceryl-L-cysteinyl-[lipoprotein] + a 2-acyl-sn-glycero-3-phospholipid + H(+)</text>
        <dbReference type="Rhea" id="RHEA:48228"/>
        <dbReference type="Rhea" id="RHEA-COMP:14681"/>
        <dbReference type="Rhea" id="RHEA-COMP:14684"/>
        <dbReference type="ChEBI" id="CHEBI:15378"/>
        <dbReference type="ChEBI" id="CHEBI:136912"/>
        <dbReference type="ChEBI" id="CHEBI:140656"/>
        <dbReference type="ChEBI" id="CHEBI:140657"/>
        <dbReference type="ChEBI" id="CHEBI:140660"/>
        <dbReference type="EC" id="2.3.1.269"/>
    </reaction>
</comment>
<proteinExistence type="inferred from homology"/>
<dbReference type="PROSITE" id="PS50263">
    <property type="entry name" value="CN_HYDROLASE"/>
    <property type="match status" value="1"/>
</dbReference>
<protein>
    <recommendedName>
        <fullName evidence="9">Apolipoprotein N-acyltransferase</fullName>
        <shortName evidence="9">ALP N-acyltransferase</shortName>
        <ecNumber evidence="9">2.3.1.269</ecNumber>
    </recommendedName>
</protein>
<evidence type="ECO:0000256" key="2">
    <source>
        <dbReference type="ARBA" id="ARBA00010065"/>
    </source>
</evidence>
<dbReference type="AlphaFoldDB" id="A0A510UHI3"/>
<accession>A0A510UHI3</accession>
<keyword evidence="4 9" id="KW-0808">Transferase</keyword>
<feature type="transmembrane region" description="Helical" evidence="9">
    <location>
        <begin position="121"/>
        <end position="147"/>
    </location>
</feature>
<evidence type="ECO:0000313" key="12">
    <source>
        <dbReference type="EMBL" id="MUK49721.1"/>
    </source>
</evidence>
<evidence type="ECO:0000256" key="4">
    <source>
        <dbReference type="ARBA" id="ARBA00022679"/>
    </source>
</evidence>
<dbReference type="EMBL" id="WOBN01000016">
    <property type="protein sequence ID" value="MUK49721.1"/>
    <property type="molecule type" value="Genomic_DNA"/>
</dbReference>
<dbReference type="Pfam" id="PF20154">
    <property type="entry name" value="LNT_N"/>
    <property type="match status" value="1"/>
</dbReference>
<feature type="transmembrane region" description="Helical" evidence="9">
    <location>
        <begin position="53"/>
        <end position="72"/>
    </location>
</feature>
<feature type="transmembrane region" description="Helical" evidence="9">
    <location>
        <begin position="159"/>
        <end position="182"/>
    </location>
</feature>
<dbReference type="Gene3D" id="3.60.110.10">
    <property type="entry name" value="Carbon-nitrogen hydrolase"/>
    <property type="match status" value="1"/>
</dbReference>
<dbReference type="InterPro" id="IPR003010">
    <property type="entry name" value="C-N_Hydrolase"/>
</dbReference>
<dbReference type="Proteomes" id="UP000448038">
    <property type="component" value="Unassembled WGS sequence"/>
</dbReference>
<feature type="transmembrane region" description="Helical" evidence="9">
    <location>
        <begin position="189"/>
        <end position="208"/>
    </location>
</feature>
<evidence type="ECO:0000256" key="7">
    <source>
        <dbReference type="ARBA" id="ARBA00023136"/>
    </source>
</evidence>
<dbReference type="EMBL" id="BJTZ01000011">
    <property type="protein sequence ID" value="GEK14063.1"/>
    <property type="molecule type" value="Genomic_DNA"/>
</dbReference>
<evidence type="ECO:0000313" key="14">
    <source>
        <dbReference type="Proteomes" id="UP000448038"/>
    </source>
</evidence>
<dbReference type="HAMAP" id="MF_01148">
    <property type="entry name" value="Lnt"/>
    <property type="match status" value="1"/>
</dbReference>
<keyword evidence="7 9" id="KW-0472">Membrane</keyword>
<dbReference type="InterPro" id="IPR036526">
    <property type="entry name" value="C-N_Hydrolase_sf"/>
</dbReference>
<comment type="similarity">
    <text evidence="2 9">Belongs to the CN hydrolase family. Apolipoprotein N-acyltransferase subfamily.</text>
</comment>
<dbReference type="CDD" id="cd07571">
    <property type="entry name" value="ALP_N-acyl_transferase"/>
    <property type="match status" value="1"/>
</dbReference>
<dbReference type="SUPFAM" id="SSF56317">
    <property type="entry name" value="Carbon-nitrogen hydrolase"/>
    <property type="match status" value="1"/>
</dbReference>
<dbReference type="GO" id="GO:0016410">
    <property type="term" value="F:N-acyltransferase activity"/>
    <property type="evidence" value="ECO:0007669"/>
    <property type="project" value="UniProtKB-UniRule"/>
</dbReference>
<dbReference type="RefSeq" id="WP_146864288.1">
    <property type="nucleotide sequence ID" value="NZ_BJTZ01000011.1"/>
</dbReference>
<dbReference type="Pfam" id="PF00795">
    <property type="entry name" value="CN_hydrolase"/>
    <property type="match status" value="1"/>
</dbReference>
<keyword evidence="5 9" id="KW-0812">Transmembrane</keyword>
<evidence type="ECO:0000313" key="11">
    <source>
        <dbReference type="EMBL" id="GEK14063.1"/>
    </source>
</evidence>
<comment type="caution">
    <text evidence="11">The sequence shown here is derived from an EMBL/GenBank/DDBJ whole genome shotgun (WGS) entry which is preliminary data.</text>
</comment>